<protein>
    <recommendedName>
        <fullName evidence="3">Cadherin domain-containing protein</fullName>
    </recommendedName>
</protein>
<reference evidence="2" key="1">
    <citation type="journal article" date="2010" name="Genome Biol.">
        <title>Genome sequence of the necrotrophic plant pathogen Pythium ultimum reveals original pathogenicity mechanisms and effector repertoire.</title>
        <authorList>
            <person name="Levesque C.A."/>
            <person name="Brouwer H."/>
            <person name="Cano L."/>
            <person name="Hamilton J.P."/>
            <person name="Holt C."/>
            <person name="Huitema E."/>
            <person name="Raffaele S."/>
            <person name="Robideau G.P."/>
            <person name="Thines M."/>
            <person name="Win J."/>
            <person name="Zerillo M.M."/>
            <person name="Beakes G.W."/>
            <person name="Boore J.L."/>
            <person name="Busam D."/>
            <person name="Dumas B."/>
            <person name="Ferriera S."/>
            <person name="Fuerstenberg S.I."/>
            <person name="Gachon C.M."/>
            <person name="Gaulin E."/>
            <person name="Govers F."/>
            <person name="Grenville-Briggs L."/>
            <person name="Horner N."/>
            <person name="Hostetler J."/>
            <person name="Jiang R.H."/>
            <person name="Johnson J."/>
            <person name="Krajaejun T."/>
            <person name="Lin H."/>
            <person name="Meijer H.J."/>
            <person name="Moore B."/>
            <person name="Morris P."/>
            <person name="Phuntmart V."/>
            <person name="Puiu D."/>
            <person name="Shetty J."/>
            <person name="Stajich J.E."/>
            <person name="Tripathy S."/>
            <person name="Wawra S."/>
            <person name="van West P."/>
            <person name="Whitty B.R."/>
            <person name="Coutinho P.M."/>
            <person name="Henrissat B."/>
            <person name="Martin F."/>
            <person name="Thomas P.D."/>
            <person name="Tyler B.M."/>
            <person name="De Vries R.P."/>
            <person name="Kamoun S."/>
            <person name="Yandell M."/>
            <person name="Tisserat N."/>
            <person name="Buell C.R."/>
        </authorList>
    </citation>
    <scope>NUCLEOTIDE SEQUENCE</scope>
    <source>
        <strain evidence="2">DAOM:BR144</strain>
    </source>
</reference>
<dbReference type="EMBL" id="ADOS01001563">
    <property type="status" value="NOT_ANNOTATED_CDS"/>
    <property type="molecule type" value="Genomic_DNA"/>
</dbReference>
<dbReference type="OMA" id="QENGWDE"/>
<dbReference type="Proteomes" id="UP000019132">
    <property type="component" value="Unassembled WGS sequence"/>
</dbReference>
<name>K3XCC0_GLOUD</name>
<dbReference type="EnsemblProtists" id="PYU1_T014869">
    <property type="protein sequence ID" value="PYU1_T014869"/>
    <property type="gene ID" value="PYU1_G014838"/>
</dbReference>
<evidence type="ECO:0000313" key="2">
    <source>
        <dbReference type="Proteomes" id="UP000019132"/>
    </source>
</evidence>
<keyword evidence="2" id="KW-1185">Reference proteome</keyword>
<dbReference type="VEuPathDB" id="FungiDB:PYU1_G014838"/>
<evidence type="ECO:0000313" key="1">
    <source>
        <dbReference type="EnsemblProtists" id="PYU1_T014869"/>
    </source>
</evidence>
<organism evidence="1 2">
    <name type="scientific">Globisporangium ultimum (strain ATCC 200006 / CBS 805.95 / DAOM BR144)</name>
    <name type="common">Pythium ultimum</name>
    <dbReference type="NCBI Taxonomy" id="431595"/>
    <lineage>
        <taxon>Eukaryota</taxon>
        <taxon>Sar</taxon>
        <taxon>Stramenopiles</taxon>
        <taxon>Oomycota</taxon>
        <taxon>Peronosporomycetes</taxon>
        <taxon>Pythiales</taxon>
        <taxon>Pythiaceae</taxon>
        <taxon>Globisporangium</taxon>
    </lineage>
</organism>
<evidence type="ECO:0008006" key="3">
    <source>
        <dbReference type="Google" id="ProtNLM"/>
    </source>
</evidence>
<dbReference type="eggNOG" id="ENOG502RWVB">
    <property type="taxonomic scope" value="Eukaryota"/>
</dbReference>
<dbReference type="HOGENOM" id="CLU_1043807_0_0_1"/>
<reference evidence="1" key="3">
    <citation type="submission" date="2015-02" db="UniProtKB">
        <authorList>
            <consortium name="EnsemblProtists"/>
        </authorList>
    </citation>
    <scope>IDENTIFICATION</scope>
    <source>
        <strain evidence="1">DAOM BR144</strain>
    </source>
</reference>
<sequence>MATPRFLSLPSKSFFYFGKQTADQFGTNAALSQDSASTRSITLFDIESSTRDADRGFILHLNCSKGYLSLNRGCNELTFVRGNQSESVSMTVQGSLRSLNCAVEKVTYHAKLDASGWDDIFVTLEERSDKELLGDDGRLYSTTKRIPIEIHSINDAPIIQMSQTYFALHNAWVQLANIAISDADAGDGLVYIQLKVHNGILRVGRSAERIVHLGKTPDTVDAVGSNLEFAATISDAALVFEDLEYKCSIQLGCRDGMRDYLTIYVDDNGFTGSGGAQLSTNSAVIQIQSGA</sequence>
<accession>K3XCC0</accession>
<reference evidence="2" key="2">
    <citation type="submission" date="2010-04" db="EMBL/GenBank/DDBJ databases">
        <authorList>
            <person name="Buell R."/>
            <person name="Hamilton J."/>
            <person name="Hostetler J."/>
        </authorList>
    </citation>
    <scope>NUCLEOTIDE SEQUENCE [LARGE SCALE GENOMIC DNA]</scope>
    <source>
        <strain evidence="2">DAOM:BR144</strain>
    </source>
</reference>
<dbReference type="AlphaFoldDB" id="K3XCC0"/>
<dbReference type="InParanoid" id="K3XCC0"/>
<proteinExistence type="predicted"/>